<dbReference type="Proteomes" id="UP000278332">
    <property type="component" value="Unassembled WGS sequence"/>
</dbReference>
<name>A0A3M4VY07_PSECI</name>
<keyword evidence="1" id="KW-0413">Isomerase</keyword>
<evidence type="ECO:0000313" key="1">
    <source>
        <dbReference type="EMBL" id="RMR56645.1"/>
    </source>
</evidence>
<gene>
    <name evidence="1" type="ORF">ALP84_02864</name>
</gene>
<proteinExistence type="predicted"/>
<dbReference type="GO" id="GO:0016853">
    <property type="term" value="F:isomerase activity"/>
    <property type="evidence" value="ECO:0007669"/>
    <property type="project" value="UniProtKB-KW"/>
</dbReference>
<organism evidence="1 2">
    <name type="scientific">Pseudomonas cichorii</name>
    <dbReference type="NCBI Taxonomy" id="36746"/>
    <lineage>
        <taxon>Bacteria</taxon>
        <taxon>Pseudomonadati</taxon>
        <taxon>Pseudomonadota</taxon>
        <taxon>Gammaproteobacteria</taxon>
        <taxon>Pseudomonadales</taxon>
        <taxon>Pseudomonadaceae</taxon>
        <taxon>Pseudomonas</taxon>
    </lineage>
</organism>
<reference evidence="1 2" key="1">
    <citation type="submission" date="2018-08" db="EMBL/GenBank/DDBJ databases">
        <title>Recombination of ecologically and evolutionarily significant loci maintains genetic cohesion in the Pseudomonas syringae species complex.</title>
        <authorList>
            <person name="Dillon M."/>
            <person name="Thakur S."/>
            <person name="Almeida R.N.D."/>
            <person name="Weir B.S."/>
            <person name="Guttman D.S."/>
        </authorList>
    </citation>
    <scope>NUCLEOTIDE SEQUENCE [LARGE SCALE GENOMIC DNA]</scope>
    <source>
        <strain evidence="1 2">ICMP 6917</strain>
    </source>
</reference>
<protein>
    <submittedName>
        <fullName evidence="1">Xylose isomerase-like enzyme</fullName>
    </submittedName>
</protein>
<evidence type="ECO:0000313" key="2">
    <source>
        <dbReference type="Proteomes" id="UP000278332"/>
    </source>
</evidence>
<dbReference type="SUPFAM" id="SSF51658">
    <property type="entry name" value="Xylose isomerase-like"/>
    <property type="match status" value="1"/>
</dbReference>
<dbReference type="InterPro" id="IPR036237">
    <property type="entry name" value="Xyl_isomerase-like_sf"/>
</dbReference>
<dbReference type="EMBL" id="RBRY01000091">
    <property type="protein sequence ID" value="RMR56645.1"/>
    <property type="molecule type" value="Genomic_DNA"/>
</dbReference>
<dbReference type="AlphaFoldDB" id="A0A3M4VY07"/>
<sequence>MREFLIFQSLWAMLDHQGQCDLSLEAQLEKIAAAGFDGITDHFWVPGHVKRLASAANAQGLQIEGQLFPRTVDDLARAIDVISPYGCHHLTLQADAQPRTVRQAIDLIEGWQRLAEQAAFPILLETHRYRITSDLLFTLNILAEMPDLKLLADLSHYVVGRELPVPAASQDEEHLQTILRHSWGFHGRVASSEQVQIPITFAQHRPWLDYFLKLWRYGIEDWLNRPLGETGSLSFTCELGPPPYAITGPDGRDITDRWAEALLLKQLIGEVWKECQASRRQYSSRVSSAPPV</sequence>
<dbReference type="RefSeq" id="WP_122321233.1">
    <property type="nucleotide sequence ID" value="NZ_RBRY01000091.1"/>
</dbReference>
<dbReference type="Gene3D" id="3.20.20.150">
    <property type="entry name" value="Divalent-metal-dependent TIM barrel enzymes"/>
    <property type="match status" value="1"/>
</dbReference>
<comment type="caution">
    <text evidence="1">The sequence shown here is derived from an EMBL/GenBank/DDBJ whole genome shotgun (WGS) entry which is preliminary data.</text>
</comment>
<accession>A0A3M4VY07</accession>